<dbReference type="Gene3D" id="1.10.1790.50">
    <property type="match status" value="1"/>
</dbReference>
<dbReference type="NCBIfam" id="TIGR01550">
    <property type="entry name" value="DOC_P1"/>
    <property type="match status" value="1"/>
</dbReference>
<dbReference type="Proteomes" id="UP000019681">
    <property type="component" value="Unassembled WGS sequence"/>
</dbReference>
<feature type="non-terminal residue" evidence="2">
    <location>
        <position position="1"/>
    </location>
</feature>
<feature type="domain" description="Fido" evidence="1">
    <location>
        <begin position="1"/>
        <end position="57"/>
    </location>
</feature>
<evidence type="ECO:0000313" key="3">
    <source>
        <dbReference type="Proteomes" id="UP000019681"/>
    </source>
</evidence>
<comment type="caution">
    <text evidence="2">The sequence shown here is derived from an EMBL/GenBank/DDBJ whole genome shotgun (WGS) entry which is preliminary data.</text>
</comment>
<dbReference type="EMBL" id="AZQP01000085">
    <property type="protein sequence ID" value="EYE87236.1"/>
    <property type="molecule type" value="Genomic_DNA"/>
</dbReference>
<dbReference type="RefSeq" id="WP_035381768.1">
    <property type="nucleotide sequence ID" value="NZ_AZQP01000085.1"/>
</dbReference>
<gene>
    <name evidence="2" type="ORF">Q428_14360</name>
</gene>
<dbReference type="GO" id="GO:0016301">
    <property type="term" value="F:kinase activity"/>
    <property type="evidence" value="ECO:0007669"/>
    <property type="project" value="InterPro"/>
</dbReference>
<evidence type="ECO:0000259" key="1">
    <source>
        <dbReference type="PROSITE" id="PS51459"/>
    </source>
</evidence>
<dbReference type="AlphaFoldDB" id="A0A017RRK8"/>
<protein>
    <recommendedName>
        <fullName evidence="1">Fido domain-containing protein</fullName>
    </recommendedName>
</protein>
<evidence type="ECO:0000313" key="2">
    <source>
        <dbReference type="EMBL" id="EYE87236.1"/>
    </source>
</evidence>
<proteinExistence type="predicted"/>
<dbReference type="PROSITE" id="PS51459">
    <property type="entry name" value="FIDO"/>
    <property type="match status" value="1"/>
</dbReference>
<accession>A0A017RRK8</accession>
<dbReference type="OrthoDB" id="9802752at2"/>
<dbReference type="InterPro" id="IPR003812">
    <property type="entry name" value="Fido"/>
</dbReference>
<name>A0A017RRK8_9CLOT</name>
<organism evidence="2 3">
    <name type="scientific">Fervidicella metallireducens AeB</name>
    <dbReference type="NCBI Taxonomy" id="1403537"/>
    <lineage>
        <taxon>Bacteria</taxon>
        <taxon>Bacillati</taxon>
        <taxon>Bacillota</taxon>
        <taxon>Clostridia</taxon>
        <taxon>Eubacteriales</taxon>
        <taxon>Clostridiaceae</taxon>
        <taxon>Fervidicella</taxon>
    </lineage>
</organism>
<sequence length="60" mass="6974">NHGFIDGNKRIGVAIMILLCKTNNIELNYTQEELINLGLGIAEGKFNENNIYEWIMRHKR</sequence>
<dbReference type="InterPro" id="IPR006440">
    <property type="entry name" value="Doc"/>
</dbReference>
<reference evidence="2 3" key="1">
    <citation type="journal article" date="2014" name="Genome Announc.">
        <title>Draft Genome Sequence of Fervidicella metallireducens Strain AeBT, an Iron-Reducing Thermoanaerobe from the Great Artesian Basin.</title>
        <authorList>
            <person name="Patel B.K."/>
        </authorList>
    </citation>
    <scope>NUCLEOTIDE SEQUENCE [LARGE SCALE GENOMIC DNA]</scope>
    <source>
        <strain evidence="2 3">AeB</strain>
    </source>
</reference>
<keyword evidence="3" id="KW-1185">Reference proteome</keyword>